<comment type="similarity">
    <text evidence="5">Belongs to the methyltransferase superfamily. Tam family.</text>
</comment>
<comment type="catalytic activity">
    <reaction evidence="5">
        <text>trans-aconitate + S-adenosyl-L-methionine = (E)-3-(methoxycarbonyl)pent-2-enedioate + S-adenosyl-L-homocysteine</text>
        <dbReference type="Rhea" id="RHEA:14969"/>
        <dbReference type="ChEBI" id="CHEBI:15708"/>
        <dbReference type="ChEBI" id="CHEBI:57470"/>
        <dbReference type="ChEBI" id="CHEBI:57856"/>
        <dbReference type="ChEBI" id="CHEBI:59789"/>
        <dbReference type="EC" id="2.1.1.144"/>
    </reaction>
</comment>
<dbReference type="EC" id="2.1.1.144" evidence="5"/>
<dbReference type="GO" id="GO:0030798">
    <property type="term" value="F:trans-aconitate 2-methyltransferase activity"/>
    <property type="evidence" value="ECO:0007669"/>
    <property type="project" value="UniProtKB-UniRule"/>
</dbReference>
<dbReference type="Gene3D" id="1.10.150.290">
    <property type="entry name" value="S-adenosyl-L-methionine-dependent methyltransferases"/>
    <property type="match status" value="1"/>
</dbReference>
<evidence type="ECO:0000313" key="6">
    <source>
        <dbReference type="EMBL" id="TQM73584.1"/>
    </source>
</evidence>
<dbReference type="GO" id="GO:0032259">
    <property type="term" value="P:methylation"/>
    <property type="evidence" value="ECO:0007669"/>
    <property type="project" value="UniProtKB-KW"/>
</dbReference>
<dbReference type="RefSeq" id="WP_142257876.1">
    <property type="nucleotide sequence ID" value="NZ_BMPV01000004.1"/>
</dbReference>
<evidence type="ECO:0000256" key="2">
    <source>
        <dbReference type="ARBA" id="ARBA00022603"/>
    </source>
</evidence>
<keyword evidence="3 5" id="KW-0808">Transferase</keyword>
<keyword evidence="1 5" id="KW-0963">Cytoplasm</keyword>
<keyword evidence="2 5" id="KW-0489">Methyltransferase</keyword>
<reference evidence="6 7" key="1">
    <citation type="submission" date="2019-06" db="EMBL/GenBank/DDBJ databases">
        <title>Sequencing the genomes of 1000 actinobacteria strains.</title>
        <authorList>
            <person name="Klenk H.-P."/>
        </authorList>
    </citation>
    <scope>NUCLEOTIDE SEQUENCE [LARGE SCALE GENOMIC DNA]</scope>
    <source>
        <strain evidence="6 7">DSM 43186</strain>
    </source>
</reference>
<keyword evidence="7" id="KW-1185">Reference proteome</keyword>
<dbReference type="PANTHER" id="PTHR43861">
    <property type="entry name" value="TRANS-ACONITATE 2-METHYLTRANSFERASE-RELATED"/>
    <property type="match status" value="1"/>
</dbReference>
<dbReference type="PANTHER" id="PTHR43861:SF1">
    <property type="entry name" value="TRANS-ACONITATE 2-METHYLTRANSFERASE"/>
    <property type="match status" value="1"/>
</dbReference>
<evidence type="ECO:0000313" key="7">
    <source>
        <dbReference type="Proteomes" id="UP000319213"/>
    </source>
</evidence>
<comment type="function">
    <text evidence="5">Catalyzes the S-adenosylmethionine monomethyl esterification of trans-aconitate.</text>
</comment>
<comment type="caution">
    <text evidence="6">The sequence shown here is derived from an EMBL/GenBank/DDBJ whole genome shotgun (WGS) entry which is preliminary data.</text>
</comment>
<dbReference type="OrthoDB" id="9795085at2"/>
<dbReference type="Gene3D" id="3.40.50.150">
    <property type="entry name" value="Vaccinia Virus protein VP39"/>
    <property type="match status" value="1"/>
</dbReference>
<gene>
    <name evidence="5" type="primary">tam</name>
    <name evidence="6" type="ORF">FHX40_0233</name>
</gene>
<comment type="subcellular location">
    <subcellularLocation>
        <location evidence="5">Cytoplasm</location>
    </subcellularLocation>
</comment>
<evidence type="ECO:0000256" key="5">
    <source>
        <dbReference type="HAMAP-Rule" id="MF_00560"/>
    </source>
</evidence>
<sequence length="265" mass="29367">MSRDIWDPDAYARYADERARPFFELLARVRATDPAYVVDLGCGTGELTATLAARWPGATVHGLDSSRAMIAKAQETARAAPGRSLVFEELDLRAWRPSRPVDVLVSNAVLHWVPEHRDLLPTWVDALAPDGWLAFQVPGNFDAPSHVLVRELCRTTWRDELGDAAAAVLAEAPVGDPEEYLGILAEAGCAVDAWETTYIHVLPGEDAVLNWMTGTTLRPLLDRLTPDRRRAFLADCARVLGRAYPREPYGTPFPFRRVFVVAHKG</sequence>
<dbReference type="HAMAP" id="MF_00560">
    <property type="entry name" value="Tran_acon_Me_trans"/>
    <property type="match status" value="1"/>
</dbReference>
<dbReference type="Pfam" id="PF13489">
    <property type="entry name" value="Methyltransf_23"/>
    <property type="match status" value="1"/>
</dbReference>
<dbReference type="AlphaFoldDB" id="A0A543ISM4"/>
<keyword evidence="4 5" id="KW-0949">S-adenosyl-L-methionine</keyword>
<proteinExistence type="inferred from homology"/>
<dbReference type="SUPFAM" id="SSF53335">
    <property type="entry name" value="S-adenosyl-L-methionine-dependent methyltransferases"/>
    <property type="match status" value="1"/>
</dbReference>
<name>A0A543ISM4_9ACTN</name>
<dbReference type="NCBIfam" id="NF010703">
    <property type="entry name" value="PRK14103.1"/>
    <property type="match status" value="1"/>
</dbReference>
<dbReference type="InterPro" id="IPR023149">
    <property type="entry name" value="Trans_acon_MeTrfase_C"/>
</dbReference>
<dbReference type="EMBL" id="VFPQ01000001">
    <property type="protein sequence ID" value="TQM73584.1"/>
    <property type="molecule type" value="Genomic_DNA"/>
</dbReference>
<organism evidence="6 7">
    <name type="scientific">Thermopolyspora flexuosa</name>
    <dbReference type="NCBI Taxonomy" id="103836"/>
    <lineage>
        <taxon>Bacteria</taxon>
        <taxon>Bacillati</taxon>
        <taxon>Actinomycetota</taxon>
        <taxon>Actinomycetes</taxon>
        <taxon>Streptosporangiales</taxon>
        <taxon>Streptosporangiaceae</taxon>
        <taxon>Thermopolyspora</taxon>
    </lineage>
</organism>
<dbReference type="InterPro" id="IPR023506">
    <property type="entry name" value="Trans-aconitate_MeTrfase"/>
</dbReference>
<evidence type="ECO:0000256" key="3">
    <source>
        <dbReference type="ARBA" id="ARBA00022679"/>
    </source>
</evidence>
<dbReference type="CDD" id="cd02440">
    <property type="entry name" value="AdoMet_MTases"/>
    <property type="match status" value="1"/>
</dbReference>
<evidence type="ECO:0000256" key="4">
    <source>
        <dbReference type="ARBA" id="ARBA00022691"/>
    </source>
</evidence>
<dbReference type="InterPro" id="IPR029063">
    <property type="entry name" value="SAM-dependent_MTases_sf"/>
</dbReference>
<dbReference type="Proteomes" id="UP000319213">
    <property type="component" value="Unassembled WGS sequence"/>
</dbReference>
<evidence type="ECO:0000256" key="1">
    <source>
        <dbReference type="ARBA" id="ARBA00022490"/>
    </source>
</evidence>
<protein>
    <recommendedName>
        <fullName evidence="5">Trans-aconitate 2-methyltransferase</fullName>
        <ecNumber evidence="5">2.1.1.144</ecNumber>
    </recommendedName>
</protein>
<dbReference type="GO" id="GO:0005737">
    <property type="term" value="C:cytoplasm"/>
    <property type="evidence" value="ECO:0007669"/>
    <property type="project" value="UniProtKB-SubCell"/>
</dbReference>
<accession>A0A543ISM4</accession>